<dbReference type="Pfam" id="PF21223">
    <property type="entry name" value="TPPII_Ig-like-1"/>
    <property type="match status" value="1"/>
</dbReference>
<evidence type="ECO:0000313" key="15">
    <source>
        <dbReference type="EMBL" id="KAH9287822.1"/>
    </source>
</evidence>
<evidence type="ECO:0000256" key="5">
    <source>
        <dbReference type="ARBA" id="ARBA00022670"/>
    </source>
</evidence>
<dbReference type="PROSITE" id="PS00138">
    <property type="entry name" value="SUBTILASE_SER"/>
    <property type="match status" value="1"/>
</dbReference>
<dbReference type="OMA" id="SLRDFQC"/>
<keyword evidence="6 8" id="KW-0378">Hydrolase</keyword>
<dbReference type="PROSITE" id="PS51892">
    <property type="entry name" value="SUBTILASE"/>
    <property type="match status" value="1"/>
</dbReference>
<accession>A0AA38BQT6</accession>
<dbReference type="AlphaFoldDB" id="A0AA38BQT6"/>
<dbReference type="GO" id="GO:0006508">
    <property type="term" value="P:proteolysis"/>
    <property type="evidence" value="ECO:0007669"/>
    <property type="project" value="UniProtKB-KW"/>
</dbReference>
<dbReference type="Proteomes" id="UP000824469">
    <property type="component" value="Unassembled WGS sequence"/>
</dbReference>
<dbReference type="Gene3D" id="3.40.50.200">
    <property type="entry name" value="Peptidase S8/S53 domain"/>
    <property type="match status" value="1"/>
</dbReference>
<evidence type="ECO:0000256" key="3">
    <source>
        <dbReference type="ARBA" id="ARBA00012462"/>
    </source>
</evidence>
<feature type="coiled-coil region" evidence="9">
    <location>
        <begin position="140"/>
        <end position="167"/>
    </location>
</feature>
<dbReference type="GO" id="GO:0005829">
    <property type="term" value="C:cytosol"/>
    <property type="evidence" value="ECO:0007669"/>
    <property type="project" value="TreeGrafter"/>
</dbReference>
<evidence type="ECO:0000259" key="12">
    <source>
        <dbReference type="Pfam" id="PF12580"/>
    </source>
</evidence>
<evidence type="ECO:0000256" key="4">
    <source>
        <dbReference type="ARBA" id="ARBA00022438"/>
    </source>
</evidence>
<evidence type="ECO:0000256" key="8">
    <source>
        <dbReference type="PROSITE-ProRule" id="PRU01240"/>
    </source>
</evidence>
<dbReference type="InterPro" id="IPR015500">
    <property type="entry name" value="Peptidase_S8_subtilisin-rel"/>
</dbReference>
<evidence type="ECO:0000259" key="13">
    <source>
        <dbReference type="Pfam" id="PF21223"/>
    </source>
</evidence>
<keyword evidence="16" id="KW-1185">Reference proteome</keyword>
<dbReference type="GO" id="GO:0004177">
    <property type="term" value="F:aminopeptidase activity"/>
    <property type="evidence" value="ECO:0007669"/>
    <property type="project" value="UniProtKB-KW"/>
</dbReference>
<proteinExistence type="inferred from homology"/>
<dbReference type="FunFam" id="2.20.25.690:FF:000001">
    <property type="entry name" value="Tripeptidyl-peptidase 2"/>
    <property type="match status" value="1"/>
</dbReference>
<feature type="domain" description="Tripeptidyl-peptidase II first Ig-like" evidence="13">
    <location>
        <begin position="520"/>
        <end position="627"/>
    </location>
</feature>
<sequence>MRERWITNLVVHIIPRAQDSGVDPAAAGLQLTSDGKPKILDIIDCTGSGDINTSKVVKADGDGHIVGASGAQLIVNKSWKNPSGEWRVGYKFVFSFFTETLIARLKKERKKKWEEKHGEATLDAIRNITAFDQKHPKPDNKALKKEREDLQNRVDYLKKQASTYEDKGPVIDAVVWNDGNVWRAALDTQDLEEDAECGKLANFTPLTNYRTERKYGVFSRLDACTFSVNIYNDGSILSIVTDCSPHGTHVAGICAAYHPEEPLLNGLAPGAQLISCKIGDSRLGSMETGTGLTRALIAVLEHKCDLINMSYGEPTMLPDYGRFIEFANEVVNKYGVIFVSSAGNHGPALSTVTAPGGTSSSIIGIGAYVSPAMSAAAHCVVKPLSEGLEYTWSSRGPTVDGDLGVCLSAPGGAVAPVPTWTLQRRMLMNGTSMASPCACGGVALLLSAMKAEGFSISPYTVRRALENTAAIIGKEPEEKLSTGQGLMQIDKAYEYLQQWKGMPPVWYRAKIKRSGNSDPNMRGIYLRETYDCQQTSEWIVQVEPKFHEDADKLKILVPFEECIHIKSSNTKVVKVPEYILLTHSGNNFNVLVDPTSLSEGVHYFEVYGIDCKAPLRGPLFRVPVTIIKPISFKMNPPATAFSGLSFLAGHIERRFIEVPIGSTWVEATMRASGFDTPRRFFINCLQICPKSRPLQWESVVTFLSPSLKSFSHRVESGRTVEITIAQFWSSGNGSHATTLVDLEVEFHGISANKEEILLSGSDAPTKIDVKALSTETLAPVAILTKVRVPYRPVKSVLLPLPTTLDRFPSGTQIYGLTLTYKFTVAEACDVLAHVPLLNNRIYDTQFESQFYMISDINKRVLAMGDVYPKATKLPKGDYTLHFLLRHDNTYYLEKLKKMVLFIERNLEKKSVIRLNFYSHPDGSVTGADSFKSSLLVPGETQALYISPPADEKLPKDCSSGALLIGEITYGKLSLGNRKGEQNGKNCPASSGISYMVPPAAKEKDMEKGAAMRKISLEQRLEEEVRDSKIRILSNLPYDTIEECDEWRRFAASLKLEYPKHTPLLAQILDRYVLMNINGENRKHQTEVIDIANEIIENIDKDELAKYFSMKSESEDEDAAESKKKMEALRDMLAEALYRKGLAIAKLDLLKIKKGETNGDCSTASPEFTDDKEQTTSSSDGDDARDFFEENYEEFHKWADVFSHKYGLLTVIRERRSKRLGTALK</sequence>
<dbReference type="InterPro" id="IPR023828">
    <property type="entry name" value="Peptidase_S8_Ser-AS"/>
</dbReference>
<dbReference type="InterPro" id="IPR034051">
    <property type="entry name" value="TPP_II_domain"/>
</dbReference>
<feature type="active site" description="Charge relay system" evidence="8">
    <location>
        <position position="246"/>
    </location>
</feature>
<evidence type="ECO:0000256" key="7">
    <source>
        <dbReference type="ARBA" id="ARBA00022825"/>
    </source>
</evidence>
<evidence type="ECO:0000256" key="9">
    <source>
        <dbReference type="SAM" id="Coils"/>
    </source>
</evidence>
<gene>
    <name evidence="15" type="ORF">KI387_031939</name>
</gene>
<name>A0AA38BQT6_TAXCH</name>
<evidence type="ECO:0000256" key="6">
    <source>
        <dbReference type="ARBA" id="ARBA00022801"/>
    </source>
</evidence>
<comment type="caution">
    <text evidence="15">The sequence shown here is derived from an EMBL/GenBank/DDBJ whole genome shotgun (WGS) entry which is preliminary data.</text>
</comment>
<evidence type="ECO:0000256" key="2">
    <source>
        <dbReference type="ARBA" id="ARBA00011073"/>
    </source>
</evidence>
<feature type="domain" description="Tripeptidyl-peptidase II galactose-binding" evidence="14">
    <location>
        <begin position="648"/>
        <end position="730"/>
    </location>
</feature>
<keyword evidence="5 8" id="KW-0645">Protease</keyword>
<evidence type="ECO:0000256" key="10">
    <source>
        <dbReference type="SAM" id="MobiDB-lite"/>
    </source>
</evidence>
<feature type="active site" description="Charge relay system" evidence="8">
    <location>
        <position position="432"/>
    </location>
</feature>
<dbReference type="PANTHER" id="PTHR43806">
    <property type="entry name" value="PEPTIDASE S8"/>
    <property type="match status" value="1"/>
</dbReference>
<feature type="region of interest" description="Disordered" evidence="10">
    <location>
        <begin position="1158"/>
        <end position="1183"/>
    </location>
</feature>
<dbReference type="EC" id="3.4.14.10" evidence="3"/>
<organism evidence="15 16">
    <name type="scientific">Taxus chinensis</name>
    <name type="common">Chinese yew</name>
    <name type="synonym">Taxus wallichiana var. chinensis</name>
    <dbReference type="NCBI Taxonomy" id="29808"/>
    <lineage>
        <taxon>Eukaryota</taxon>
        <taxon>Viridiplantae</taxon>
        <taxon>Streptophyta</taxon>
        <taxon>Embryophyta</taxon>
        <taxon>Tracheophyta</taxon>
        <taxon>Spermatophyta</taxon>
        <taxon>Pinopsida</taxon>
        <taxon>Pinidae</taxon>
        <taxon>Conifers II</taxon>
        <taxon>Cupressales</taxon>
        <taxon>Taxaceae</taxon>
        <taxon>Taxus</taxon>
    </lineage>
</organism>
<reference evidence="15 16" key="1">
    <citation type="journal article" date="2021" name="Nat. Plants">
        <title>The Taxus genome provides insights into paclitaxel biosynthesis.</title>
        <authorList>
            <person name="Xiong X."/>
            <person name="Gou J."/>
            <person name="Liao Q."/>
            <person name="Li Y."/>
            <person name="Zhou Q."/>
            <person name="Bi G."/>
            <person name="Li C."/>
            <person name="Du R."/>
            <person name="Wang X."/>
            <person name="Sun T."/>
            <person name="Guo L."/>
            <person name="Liang H."/>
            <person name="Lu P."/>
            <person name="Wu Y."/>
            <person name="Zhang Z."/>
            <person name="Ro D.K."/>
            <person name="Shang Y."/>
            <person name="Huang S."/>
            <person name="Yan J."/>
        </authorList>
    </citation>
    <scope>NUCLEOTIDE SEQUENCE [LARGE SCALE GENOMIC DNA]</scope>
    <source>
        <strain evidence="15">Ta-2019</strain>
    </source>
</reference>
<dbReference type="GO" id="GO:0008240">
    <property type="term" value="F:tripeptidyl-peptidase activity"/>
    <property type="evidence" value="ECO:0007669"/>
    <property type="project" value="UniProtKB-EC"/>
</dbReference>
<keyword evidence="7 8" id="KW-0720">Serine protease</keyword>
<dbReference type="FunFam" id="3.40.50.200:FF:000013">
    <property type="entry name" value="Tripeptidyl-peptidase 2 homolog"/>
    <property type="match status" value="1"/>
</dbReference>
<keyword evidence="4" id="KW-0031">Aminopeptidase</keyword>
<dbReference type="Gene3D" id="2.60.40.3170">
    <property type="match status" value="1"/>
</dbReference>
<feature type="active site" description="Charge relay system" evidence="8">
    <location>
        <position position="19"/>
    </location>
</feature>
<dbReference type="InterPro" id="IPR046940">
    <property type="entry name" value="TPPII_Ig-like_sf"/>
</dbReference>
<dbReference type="InterPro" id="IPR000209">
    <property type="entry name" value="Peptidase_S8/S53_dom"/>
</dbReference>
<keyword evidence="9" id="KW-0175">Coiled coil</keyword>
<dbReference type="CDD" id="cd04857">
    <property type="entry name" value="Peptidases_S8_Tripeptidyl_Aminopeptidase_II"/>
    <property type="match status" value="1"/>
</dbReference>
<dbReference type="EMBL" id="JAHRHJ020003813">
    <property type="protein sequence ID" value="KAH9287822.1"/>
    <property type="molecule type" value="Genomic_DNA"/>
</dbReference>
<feature type="domain" description="Peptidase S8/S53" evidence="11">
    <location>
        <begin position="222"/>
        <end position="473"/>
    </location>
</feature>
<dbReference type="Gene3D" id="2.20.25.690">
    <property type="match status" value="1"/>
</dbReference>
<evidence type="ECO:0000313" key="16">
    <source>
        <dbReference type="Proteomes" id="UP000824469"/>
    </source>
</evidence>
<dbReference type="SUPFAM" id="SSF52743">
    <property type="entry name" value="Subtilisin-like"/>
    <property type="match status" value="1"/>
</dbReference>
<dbReference type="PRINTS" id="PR00723">
    <property type="entry name" value="SUBTILISIN"/>
</dbReference>
<dbReference type="InterPro" id="IPR022229">
    <property type="entry name" value="TPPII_Ig-like-2"/>
</dbReference>
<feature type="domain" description="Tripeptidyl peptidase II second Ig-like" evidence="12">
    <location>
        <begin position="771"/>
        <end position="957"/>
    </location>
</feature>
<protein>
    <recommendedName>
        <fullName evidence="3">tripeptidyl-peptidase II</fullName>
        <ecNumber evidence="3">3.4.14.10</ecNumber>
    </recommendedName>
</protein>
<comment type="catalytic activity">
    <reaction evidence="1">
        <text>Release of an N-terminal tripeptide from a polypeptide.</text>
        <dbReference type="EC" id="3.4.14.10"/>
    </reaction>
</comment>
<comment type="similarity">
    <text evidence="2 8">Belongs to the peptidase S8 family.</text>
</comment>
<dbReference type="InterPro" id="IPR046939">
    <property type="entry name" value="TPPII_C_sf"/>
</dbReference>
<feature type="non-terminal residue" evidence="15">
    <location>
        <position position="1224"/>
    </location>
</feature>
<dbReference type="InterPro" id="IPR050131">
    <property type="entry name" value="Peptidase_S8_subtilisin-like"/>
</dbReference>
<dbReference type="InterPro" id="IPR048384">
    <property type="entry name" value="TPPII_GBD"/>
</dbReference>
<dbReference type="Gene3D" id="1.25.40.710">
    <property type="match status" value="1"/>
</dbReference>
<evidence type="ECO:0000259" key="11">
    <source>
        <dbReference type="Pfam" id="PF00082"/>
    </source>
</evidence>
<dbReference type="Pfam" id="PF12580">
    <property type="entry name" value="TPPII"/>
    <property type="match status" value="1"/>
</dbReference>
<evidence type="ECO:0000259" key="14">
    <source>
        <dbReference type="Pfam" id="PF21316"/>
    </source>
</evidence>
<dbReference type="InterPro" id="IPR048383">
    <property type="entry name" value="TPPII_Ig-like-1"/>
</dbReference>
<dbReference type="Pfam" id="PF00082">
    <property type="entry name" value="Peptidase_S8"/>
    <property type="match status" value="1"/>
</dbReference>
<dbReference type="GO" id="GO:0004252">
    <property type="term" value="F:serine-type endopeptidase activity"/>
    <property type="evidence" value="ECO:0007669"/>
    <property type="project" value="UniProtKB-UniRule"/>
</dbReference>
<dbReference type="InterPro" id="IPR036852">
    <property type="entry name" value="Peptidase_S8/S53_dom_sf"/>
</dbReference>
<evidence type="ECO:0000256" key="1">
    <source>
        <dbReference type="ARBA" id="ARBA00001910"/>
    </source>
</evidence>
<dbReference type="PANTHER" id="PTHR43806:SF14">
    <property type="entry name" value="TRIPEPTIDYL-PEPTIDASE 2"/>
    <property type="match status" value="1"/>
</dbReference>
<dbReference type="Pfam" id="PF21316">
    <property type="entry name" value="TPPII_GBD"/>
    <property type="match status" value="1"/>
</dbReference>